<feature type="region of interest" description="Disordered" evidence="1">
    <location>
        <begin position="29"/>
        <end position="124"/>
    </location>
</feature>
<reference evidence="2 3" key="1">
    <citation type="journal article" date="2023" name="G3 (Bethesda)">
        <title>A chromosome-length genome assembly and annotation of blackberry (Rubus argutus, cv. 'Hillquist').</title>
        <authorList>
            <person name="Bruna T."/>
            <person name="Aryal R."/>
            <person name="Dudchenko O."/>
            <person name="Sargent D.J."/>
            <person name="Mead D."/>
            <person name="Buti M."/>
            <person name="Cavallini A."/>
            <person name="Hytonen T."/>
            <person name="Andres J."/>
            <person name="Pham M."/>
            <person name="Weisz D."/>
            <person name="Mascagni F."/>
            <person name="Usai G."/>
            <person name="Natali L."/>
            <person name="Bassil N."/>
            <person name="Fernandez G.E."/>
            <person name="Lomsadze A."/>
            <person name="Armour M."/>
            <person name="Olukolu B."/>
            <person name="Poorten T."/>
            <person name="Britton C."/>
            <person name="Davik J."/>
            <person name="Ashrafi H."/>
            <person name="Aiden E.L."/>
            <person name="Borodovsky M."/>
            <person name="Worthington M."/>
        </authorList>
    </citation>
    <scope>NUCLEOTIDE SEQUENCE [LARGE SCALE GENOMIC DNA]</scope>
    <source>
        <strain evidence="2">PI 553951</strain>
    </source>
</reference>
<protein>
    <submittedName>
        <fullName evidence="2">Uncharacterized protein</fullName>
    </submittedName>
</protein>
<organism evidence="2 3">
    <name type="scientific">Rubus argutus</name>
    <name type="common">Southern blackberry</name>
    <dbReference type="NCBI Taxonomy" id="59490"/>
    <lineage>
        <taxon>Eukaryota</taxon>
        <taxon>Viridiplantae</taxon>
        <taxon>Streptophyta</taxon>
        <taxon>Embryophyta</taxon>
        <taxon>Tracheophyta</taxon>
        <taxon>Spermatophyta</taxon>
        <taxon>Magnoliopsida</taxon>
        <taxon>eudicotyledons</taxon>
        <taxon>Gunneridae</taxon>
        <taxon>Pentapetalae</taxon>
        <taxon>rosids</taxon>
        <taxon>fabids</taxon>
        <taxon>Rosales</taxon>
        <taxon>Rosaceae</taxon>
        <taxon>Rosoideae</taxon>
        <taxon>Rosoideae incertae sedis</taxon>
        <taxon>Rubus</taxon>
    </lineage>
</organism>
<name>A0AAW1XDZ1_RUBAR</name>
<keyword evidence="3" id="KW-1185">Reference proteome</keyword>
<dbReference type="EMBL" id="JBEDUW010000004">
    <property type="protein sequence ID" value="KAK9933945.1"/>
    <property type="molecule type" value="Genomic_DNA"/>
</dbReference>
<sequence length="124" mass="13598">MASGHGQLTLKPANAYLYKMYRSDEIARGSMENYQKREDGSRPPQSPPQPVSKNAKGDQKKKGNKKKSGKGGGDAFRIHGNTINGGKGDKVGVFGFGNKYIGRKKQKEEESSDEEESDSSEDEE</sequence>
<accession>A0AAW1XDZ1</accession>
<evidence type="ECO:0000313" key="2">
    <source>
        <dbReference type="EMBL" id="KAK9933945.1"/>
    </source>
</evidence>
<feature type="compositionally biased region" description="Acidic residues" evidence="1">
    <location>
        <begin position="110"/>
        <end position="124"/>
    </location>
</feature>
<evidence type="ECO:0000256" key="1">
    <source>
        <dbReference type="SAM" id="MobiDB-lite"/>
    </source>
</evidence>
<evidence type="ECO:0000313" key="3">
    <source>
        <dbReference type="Proteomes" id="UP001457282"/>
    </source>
</evidence>
<dbReference type="AlphaFoldDB" id="A0AAW1XDZ1"/>
<proteinExistence type="predicted"/>
<gene>
    <name evidence="2" type="ORF">M0R45_021114</name>
</gene>
<dbReference type="Proteomes" id="UP001457282">
    <property type="component" value="Unassembled WGS sequence"/>
</dbReference>
<comment type="caution">
    <text evidence="2">The sequence shown here is derived from an EMBL/GenBank/DDBJ whole genome shotgun (WGS) entry which is preliminary data.</text>
</comment>